<reference evidence="2 3" key="1">
    <citation type="submission" date="2022-01" db="EMBL/GenBank/DDBJ databases">
        <authorList>
            <person name="Xiong W."/>
            <person name="Schranz E."/>
        </authorList>
    </citation>
    <scope>NUCLEOTIDE SEQUENCE [LARGE SCALE GENOMIC DNA]</scope>
</reference>
<evidence type="ECO:0000256" key="1">
    <source>
        <dbReference type="SAM" id="MobiDB-lite"/>
    </source>
</evidence>
<evidence type="ECO:0000313" key="3">
    <source>
        <dbReference type="Proteomes" id="UP001157418"/>
    </source>
</evidence>
<dbReference type="EMBL" id="CAKMRJ010005523">
    <property type="protein sequence ID" value="CAH1444053.1"/>
    <property type="molecule type" value="Genomic_DNA"/>
</dbReference>
<feature type="region of interest" description="Disordered" evidence="1">
    <location>
        <begin position="29"/>
        <end position="57"/>
    </location>
</feature>
<organism evidence="2 3">
    <name type="scientific">Lactuca virosa</name>
    <dbReference type="NCBI Taxonomy" id="75947"/>
    <lineage>
        <taxon>Eukaryota</taxon>
        <taxon>Viridiplantae</taxon>
        <taxon>Streptophyta</taxon>
        <taxon>Embryophyta</taxon>
        <taxon>Tracheophyta</taxon>
        <taxon>Spermatophyta</taxon>
        <taxon>Magnoliopsida</taxon>
        <taxon>eudicotyledons</taxon>
        <taxon>Gunneridae</taxon>
        <taxon>Pentapetalae</taxon>
        <taxon>asterids</taxon>
        <taxon>campanulids</taxon>
        <taxon>Asterales</taxon>
        <taxon>Asteraceae</taxon>
        <taxon>Cichorioideae</taxon>
        <taxon>Cichorieae</taxon>
        <taxon>Lactucinae</taxon>
        <taxon>Lactuca</taxon>
    </lineage>
</organism>
<proteinExistence type="predicted"/>
<dbReference type="AlphaFoldDB" id="A0AAU9P1C8"/>
<dbReference type="Proteomes" id="UP001157418">
    <property type="component" value="Unassembled WGS sequence"/>
</dbReference>
<protein>
    <submittedName>
        <fullName evidence="2">Uncharacterized protein</fullName>
    </submittedName>
</protein>
<gene>
    <name evidence="2" type="ORF">LVIROSA_LOCUS29919</name>
</gene>
<feature type="compositionally biased region" description="Basic and acidic residues" evidence="1">
    <location>
        <begin position="31"/>
        <end position="42"/>
    </location>
</feature>
<accession>A0AAU9P1C8</accession>
<keyword evidence="3" id="KW-1185">Reference proteome</keyword>
<name>A0AAU9P1C8_9ASTR</name>
<evidence type="ECO:0000313" key="2">
    <source>
        <dbReference type="EMBL" id="CAH1444053.1"/>
    </source>
</evidence>
<sequence>MCHSRVSPHRLCLIFPPPAFSSTHIRISPSYRRDGADDHRPGSDLGSHDGTGTGYVPLSSSKPRISLMLPQSQPSSHRQLELLSPFRLLLKRRHRTLSSSKRRRWHPSIPIRNPIQTFSSLTPLKKTHHPDQVRFPCVRTAFGGINASAVQIDVEIKTVNHEYRTRFRLQLTIQNKREFSLHCRYSALLTTPSLCQEGRLKELQDKLEAVKMEQPQGHDEL</sequence>
<comment type="caution">
    <text evidence="2">The sequence shown here is derived from an EMBL/GenBank/DDBJ whole genome shotgun (WGS) entry which is preliminary data.</text>
</comment>